<evidence type="ECO:0000256" key="1">
    <source>
        <dbReference type="SAM" id="MobiDB-lite"/>
    </source>
</evidence>
<dbReference type="GeneID" id="95987377"/>
<gene>
    <name evidence="2" type="ORF">Q8F55_006334</name>
</gene>
<organism evidence="2 3">
    <name type="scientific">Vanrija albida</name>
    <dbReference type="NCBI Taxonomy" id="181172"/>
    <lineage>
        <taxon>Eukaryota</taxon>
        <taxon>Fungi</taxon>
        <taxon>Dikarya</taxon>
        <taxon>Basidiomycota</taxon>
        <taxon>Agaricomycotina</taxon>
        <taxon>Tremellomycetes</taxon>
        <taxon>Trichosporonales</taxon>
        <taxon>Trichosporonaceae</taxon>
        <taxon>Vanrija</taxon>
    </lineage>
</organism>
<evidence type="ECO:0000313" key="3">
    <source>
        <dbReference type="Proteomes" id="UP001565368"/>
    </source>
</evidence>
<dbReference type="RefSeq" id="XP_069206866.1">
    <property type="nucleotide sequence ID" value="XM_069354795.1"/>
</dbReference>
<comment type="caution">
    <text evidence="2">The sequence shown here is derived from an EMBL/GenBank/DDBJ whole genome shotgun (WGS) entry which is preliminary data.</text>
</comment>
<dbReference type="Proteomes" id="UP001565368">
    <property type="component" value="Unassembled WGS sequence"/>
</dbReference>
<proteinExistence type="predicted"/>
<protein>
    <submittedName>
        <fullName evidence="2">Uncharacterized protein</fullName>
    </submittedName>
</protein>
<feature type="region of interest" description="Disordered" evidence="1">
    <location>
        <begin position="146"/>
        <end position="179"/>
    </location>
</feature>
<dbReference type="EMBL" id="JBBXJM010000005">
    <property type="protein sequence ID" value="KAL1406922.1"/>
    <property type="molecule type" value="Genomic_DNA"/>
</dbReference>
<sequence length="647" mass="70724">MGGSKNQKADKIPEGQAKATLLSLRLAPPFTTVSLTRHMRHFEMNTRAIRQTFGRRRESNRIRTQLFLETLPEPILDAVKNTATKPDEYKNVRAAFNLIAETADHIVTPDEPIWGPQTYRTILESLQPGQVFTQALVADPSALERTTTPVAPDSEEDMSDDGGGVPIGTVGSDGEAESPPNPLATGLPFILKLYHVPGQKELLVCSYCQDIEDEHTIDDCPDKAAGMIPAERIALRIFNNPQGTIPAELDFGLFMKTARFGTNTITPATIFLTPYTTTPGQVHVVRDRSLLLKPKTINGVELKRIGSTETVQSFLKGSVLPRFGGYWSSNPDSGAGVAIHDVYFVPEAPCNSLSIHALGTKWKVFENQRLLQGPRCEALLARFPNGLLAVQAPVFLGPNDNVSPPPQWNTQSSFYIGYARTSDDMGKAKKEFSIRGAVKIVDSRSEEQVDTDLNHMDVDMNDTANSALTPRAAANSSEQPKSVNEDRPNITPALFVHTSTGPMFCLQRRSYDASFVLDPSATHHVVMSDKFVSSPPEGASEVIFSSTSIGIPPTSLDVSSAIVLSEPYDPRCEGDIASVEIRDVYLADEVMGSWLNILSTPLLVQQGWVVDRSGGQSQLRHSETGFTFAIKQSEGGVDFILASTWRL</sequence>
<keyword evidence="3" id="KW-1185">Reference proteome</keyword>
<reference evidence="2 3" key="1">
    <citation type="submission" date="2023-08" db="EMBL/GenBank/DDBJ databases">
        <title>Annotated Genome Sequence of Vanrija albida AlHP1.</title>
        <authorList>
            <person name="Herzog R."/>
        </authorList>
    </citation>
    <scope>NUCLEOTIDE SEQUENCE [LARGE SCALE GENOMIC DNA]</scope>
    <source>
        <strain evidence="2 3">AlHP1</strain>
    </source>
</reference>
<name>A0ABR3PX45_9TREE</name>
<accession>A0ABR3PX45</accession>
<evidence type="ECO:0000313" key="2">
    <source>
        <dbReference type="EMBL" id="KAL1406922.1"/>
    </source>
</evidence>